<dbReference type="PANTHER" id="PTHR45749:SF35">
    <property type="entry name" value="AC-LIKE TRANSPOSASE-RELATED"/>
    <property type="match status" value="1"/>
</dbReference>
<dbReference type="Proteomes" id="UP000765507">
    <property type="component" value="Unassembled WGS sequence"/>
</dbReference>
<dbReference type="AlphaFoldDB" id="A0A8T1T3M8"/>
<dbReference type="EMBL" id="JAHGAV010000036">
    <property type="protein sequence ID" value="KAG6936106.1"/>
    <property type="molecule type" value="Genomic_DNA"/>
</dbReference>
<protein>
    <recommendedName>
        <fullName evidence="1">HAT C-terminal dimerisation domain-containing protein</fullName>
    </recommendedName>
</protein>
<comment type="caution">
    <text evidence="2">The sequence shown here is derived from an EMBL/GenBank/DDBJ whole genome shotgun (WGS) entry which is preliminary data.</text>
</comment>
<feature type="domain" description="HAT C-terminal dimerisation" evidence="1">
    <location>
        <begin position="28"/>
        <end position="112"/>
    </location>
</feature>
<dbReference type="OrthoDB" id="10062065at2759"/>
<organism evidence="2 3">
    <name type="scientific">Chelydra serpentina</name>
    <name type="common">Snapping turtle</name>
    <name type="synonym">Testudo serpentina</name>
    <dbReference type="NCBI Taxonomy" id="8475"/>
    <lineage>
        <taxon>Eukaryota</taxon>
        <taxon>Metazoa</taxon>
        <taxon>Chordata</taxon>
        <taxon>Craniata</taxon>
        <taxon>Vertebrata</taxon>
        <taxon>Euteleostomi</taxon>
        <taxon>Archelosauria</taxon>
        <taxon>Testudinata</taxon>
        <taxon>Testudines</taxon>
        <taxon>Cryptodira</taxon>
        <taxon>Durocryptodira</taxon>
        <taxon>Americhelydia</taxon>
        <taxon>Chelydroidea</taxon>
        <taxon>Chelydridae</taxon>
        <taxon>Chelydra</taxon>
    </lineage>
</organism>
<dbReference type="GO" id="GO:0046983">
    <property type="term" value="F:protein dimerization activity"/>
    <property type="evidence" value="ECO:0007669"/>
    <property type="project" value="InterPro"/>
</dbReference>
<name>A0A8T1T3M8_CHESE</name>
<dbReference type="Pfam" id="PF05699">
    <property type="entry name" value="Dimer_Tnp_hAT"/>
    <property type="match status" value="1"/>
</dbReference>
<reference evidence="2 3" key="1">
    <citation type="journal article" date="2020" name="G3 (Bethesda)">
        <title>Draft Genome of the Common Snapping Turtle, Chelydra serpentina, a Model for Phenotypic Plasticity in Reptiles.</title>
        <authorList>
            <person name="Das D."/>
            <person name="Singh S.K."/>
            <person name="Bierstedt J."/>
            <person name="Erickson A."/>
            <person name="Galli G.L.J."/>
            <person name="Crossley D.A. 2nd"/>
            <person name="Rhen T."/>
        </authorList>
    </citation>
    <scope>NUCLEOTIDE SEQUENCE [LARGE SCALE GENOMIC DNA]</scope>
    <source>
        <strain evidence="2">KW</strain>
    </source>
</reference>
<dbReference type="PANTHER" id="PTHR45749">
    <property type="match status" value="1"/>
</dbReference>
<proteinExistence type="predicted"/>
<evidence type="ECO:0000313" key="2">
    <source>
        <dbReference type="EMBL" id="KAG6936106.1"/>
    </source>
</evidence>
<evidence type="ECO:0000313" key="3">
    <source>
        <dbReference type="Proteomes" id="UP000765507"/>
    </source>
</evidence>
<sequence>MTKSKTPESLMKHGDSFDLNGLELYDELRTLSSMLPHAKSVMDTVQFIHTSKLVDIYPNAYMATRILLTIPVTVASGERSYSKLKLIKNYLHSSVSQERLTGLAILAIEQDITLSLSYDDMITDFAAKKARKIVFN</sequence>
<accession>A0A8T1T3M8</accession>
<keyword evidence="3" id="KW-1185">Reference proteome</keyword>
<gene>
    <name evidence="2" type="ORF">G0U57_013381</name>
</gene>
<dbReference type="InterPro" id="IPR008906">
    <property type="entry name" value="HATC_C_dom"/>
</dbReference>
<evidence type="ECO:0000259" key="1">
    <source>
        <dbReference type="Pfam" id="PF05699"/>
    </source>
</evidence>